<feature type="non-terminal residue" evidence="1">
    <location>
        <position position="1"/>
    </location>
</feature>
<comment type="caution">
    <text evidence="1">The sequence shown here is derived from an EMBL/GenBank/DDBJ whole genome shotgun (WGS) entry which is preliminary data.</text>
</comment>
<name>A0A8H6M562_9AGAR</name>
<proteinExistence type="predicted"/>
<dbReference type="Proteomes" id="UP000521943">
    <property type="component" value="Unassembled WGS sequence"/>
</dbReference>
<dbReference type="AlphaFoldDB" id="A0A8H6M562"/>
<accession>A0A8H6M562</accession>
<evidence type="ECO:0000313" key="2">
    <source>
        <dbReference type="Proteomes" id="UP000521943"/>
    </source>
</evidence>
<keyword evidence="2" id="KW-1185">Reference proteome</keyword>
<protein>
    <submittedName>
        <fullName evidence="1">Uncharacterized protein</fullName>
    </submittedName>
</protein>
<evidence type="ECO:0000313" key="1">
    <source>
        <dbReference type="EMBL" id="KAF6756093.1"/>
    </source>
</evidence>
<gene>
    <name evidence="1" type="ORF">DFP72DRAFT_894598</name>
</gene>
<organism evidence="1 2">
    <name type="scientific">Ephemerocybe angulata</name>
    <dbReference type="NCBI Taxonomy" id="980116"/>
    <lineage>
        <taxon>Eukaryota</taxon>
        <taxon>Fungi</taxon>
        <taxon>Dikarya</taxon>
        <taxon>Basidiomycota</taxon>
        <taxon>Agaricomycotina</taxon>
        <taxon>Agaricomycetes</taxon>
        <taxon>Agaricomycetidae</taxon>
        <taxon>Agaricales</taxon>
        <taxon>Agaricineae</taxon>
        <taxon>Psathyrellaceae</taxon>
        <taxon>Ephemerocybe</taxon>
    </lineage>
</organism>
<reference evidence="1 2" key="1">
    <citation type="submission" date="2020-07" db="EMBL/GenBank/DDBJ databases">
        <title>Comparative genomics of pyrophilous fungi reveals a link between fire events and developmental genes.</title>
        <authorList>
            <consortium name="DOE Joint Genome Institute"/>
            <person name="Steindorff A.S."/>
            <person name="Carver A."/>
            <person name="Calhoun S."/>
            <person name="Stillman K."/>
            <person name="Liu H."/>
            <person name="Lipzen A."/>
            <person name="Pangilinan J."/>
            <person name="Labutti K."/>
            <person name="Bruns T.D."/>
            <person name="Grigoriev I.V."/>
        </authorList>
    </citation>
    <scope>NUCLEOTIDE SEQUENCE [LARGE SCALE GENOMIC DNA]</scope>
    <source>
        <strain evidence="1 2">CBS 144469</strain>
    </source>
</reference>
<dbReference type="EMBL" id="JACGCI010000027">
    <property type="protein sequence ID" value="KAF6756093.1"/>
    <property type="molecule type" value="Genomic_DNA"/>
</dbReference>
<sequence length="158" mass="17586">NRDNWDALSIIGPSSSTQALDSRYGSGIEVPFQPVLRDFLEEAVDAYRRHLSESESLEARSFGPGTWYTFKFGKKEQRKECSGAQLVGDIKKGLFQLASAEVLAEGRLEVRPAKGKPFSLDDGKSLNQHEIKYKEPIWFVPKESKSSASGPLRPTPGR</sequence>